<feature type="region of interest" description="Disordered" evidence="1">
    <location>
        <begin position="152"/>
        <end position="182"/>
    </location>
</feature>
<reference evidence="2" key="1">
    <citation type="submission" date="2016-06" db="EMBL/GenBank/DDBJ databases">
        <authorList>
            <person name="Cuomo C."/>
            <person name="Litvintseva A."/>
            <person name="Heitman J."/>
            <person name="Chen Y."/>
            <person name="Sun S."/>
            <person name="Springer D."/>
            <person name="Dromer F."/>
            <person name="Young S."/>
            <person name="Zeng Q."/>
            <person name="Chapman S."/>
            <person name="Gujja S."/>
            <person name="Saif S."/>
            <person name="Birren B."/>
        </authorList>
    </citation>
    <scope>NUCLEOTIDE SEQUENCE</scope>
    <source>
        <strain evidence="2">CBS 7841</strain>
    </source>
</reference>
<feature type="compositionally biased region" description="Polar residues" evidence="1">
    <location>
        <begin position="287"/>
        <end position="325"/>
    </location>
</feature>
<reference evidence="2" key="2">
    <citation type="journal article" date="2022" name="Elife">
        <title>Obligate sexual reproduction of a homothallic fungus closely related to the Cryptococcus pathogenic species complex.</title>
        <authorList>
            <person name="Passer A.R."/>
            <person name="Clancey S.A."/>
            <person name="Shea T."/>
            <person name="David-Palma M."/>
            <person name="Averette A.F."/>
            <person name="Boekhout T."/>
            <person name="Porcel B.M."/>
            <person name="Nowrousian M."/>
            <person name="Cuomo C.A."/>
            <person name="Sun S."/>
            <person name="Heitman J."/>
            <person name="Coelho M.A."/>
        </authorList>
    </citation>
    <scope>NUCLEOTIDE SEQUENCE</scope>
    <source>
        <strain evidence="2">CBS 7841</strain>
    </source>
</reference>
<evidence type="ECO:0000313" key="3">
    <source>
        <dbReference type="Proteomes" id="UP000094043"/>
    </source>
</evidence>
<dbReference type="SUPFAM" id="SSF47459">
    <property type="entry name" value="HLH, helix-loop-helix DNA-binding domain"/>
    <property type="match status" value="1"/>
</dbReference>
<dbReference type="EMBL" id="CP143791">
    <property type="protein sequence ID" value="WVN91023.1"/>
    <property type="molecule type" value="Genomic_DNA"/>
</dbReference>
<dbReference type="Proteomes" id="UP000094043">
    <property type="component" value="Chromosome 8"/>
</dbReference>
<evidence type="ECO:0000256" key="1">
    <source>
        <dbReference type="SAM" id="MobiDB-lite"/>
    </source>
</evidence>
<keyword evidence="3" id="KW-1185">Reference proteome</keyword>
<dbReference type="KEGG" id="cdep:91090478"/>
<feature type="region of interest" description="Disordered" evidence="1">
    <location>
        <begin position="287"/>
        <end position="346"/>
    </location>
</feature>
<dbReference type="Gene3D" id="4.10.280.10">
    <property type="entry name" value="Helix-loop-helix DNA-binding domain"/>
    <property type="match status" value="1"/>
</dbReference>
<dbReference type="VEuPathDB" id="FungiDB:L203_02727"/>
<feature type="region of interest" description="Disordered" evidence="1">
    <location>
        <begin position="1001"/>
        <end position="1024"/>
    </location>
</feature>
<dbReference type="GeneID" id="91090478"/>
<proteinExistence type="predicted"/>
<feature type="compositionally biased region" description="Low complexity" evidence="1">
    <location>
        <begin position="97"/>
        <end position="113"/>
    </location>
</feature>
<dbReference type="AlphaFoldDB" id="A0A1E3IJE0"/>
<evidence type="ECO:0000313" key="2">
    <source>
        <dbReference type="EMBL" id="WVN91023.1"/>
    </source>
</evidence>
<feature type="compositionally biased region" description="Basic and acidic residues" evidence="1">
    <location>
        <begin position="966"/>
        <end position="985"/>
    </location>
</feature>
<dbReference type="InterPro" id="IPR052099">
    <property type="entry name" value="Regulatory_TF_Diverse"/>
</dbReference>
<reference evidence="2" key="3">
    <citation type="submission" date="2024-01" db="EMBL/GenBank/DDBJ databases">
        <authorList>
            <person name="Coelho M.A."/>
            <person name="David-Palma M."/>
            <person name="Shea T."/>
            <person name="Sun S."/>
            <person name="Cuomo C.A."/>
            <person name="Heitman J."/>
        </authorList>
    </citation>
    <scope>NUCLEOTIDE SEQUENCE</scope>
    <source>
        <strain evidence="2">CBS 7841</strain>
    </source>
</reference>
<name>A0A1E3IJE0_9TREE</name>
<feature type="compositionally biased region" description="Acidic residues" evidence="1">
    <location>
        <begin position="952"/>
        <end position="964"/>
    </location>
</feature>
<dbReference type="InterPro" id="IPR036638">
    <property type="entry name" value="HLH_DNA-bd_sf"/>
</dbReference>
<organism evidence="2 3">
    <name type="scientific">Cryptococcus depauperatus CBS 7841</name>
    <dbReference type="NCBI Taxonomy" id="1295531"/>
    <lineage>
        <taxon>Eukaryota</taxon>
        <taxon>Fungi</taxon>
        <taxon>Dikarya</taxon>
        <taxon>Basidiomycota</taxon>
        <taxon>Agaricomycotina</taxon>
        <taxon>Tremellomycetes</taxon>
        <taxon>Tremellales</taxon>
        <taxon>Cryptococcaceae</taxon>
        <taxon>Cryptococcus</taxon>
    </lineage>
</organism>
<feature type="region of interest" description="Disordered" evidence="1">
    <location>
        <begin position="462"/>
        <end position="492"/>
    </location>
</feature>
<feature type="compositionally biased region" description="Basic residues" evidence="1">
    <location>
        <begin position="337"/>
        <end position="346"/>
    </location>
</feature>
<dbReference type="PANTHER" id="PTHR47336">
    <property type="entry name" value="TRANSCRIPTION FACTOR HMS1-RELATED"/>
    <property type="match status" value="1"/>
</dbReference>
<dbReference type="OrthoDB" id="2133190at2759"/>
<feature type="region of interest" description="Disordered" evidence="1">
    <location>
        <begin position="951"/>
        <end position="985"/>
    </location>
</feature>
<feature type="region of interest" description="Disordered" evidence="1">
    <location>
        <begin position="65"/>
        <end position="113"/>
    </location>
</feature>
<protein>
    <submittedName>
        <fullName evidence="2">Uncharacterized protein</fullName>
    </submittedName>
</protein>
<feature type="compositionally biased region" description="Acidic residues" evidence="1">
    <location>
        <begin position="471"/>
        <end position="483"/>
    </location>
</feature>
<accession>A0A1E3IJE0</accession>
<dbReference type="GO" id="GO:0046983">
    <property type="term" value="F:protein dimerization activity"/>
    <property type="evidence" value="ECO:0007669"/>
    <property type="project" value="InterPro"/>
</dbReference>
<sequence>MPSSFYNIKSHDDNLSTSGNVSPTDALFPPELSTPYGGQIFGLDSPANVEMDHLSRGSISSNDGSLSFLSPPNLTSNSSTSPRLSLSPMTGTVPLRPSSCTHASPSSHSASSSYTDDVYLQSSFSGVSSNELDMFLLPDENAASLEFLDCQNDQGDSQHSKPGSFLFLPNREGPGGGRSEFDGDAWIQNLFKNSNELESLSVDQINRQNRQQQQQRKPFEGPNQPDGFDIQRILSGLQTQIDAQAIIQEQFGQSQEQPQTIQPHLVKESYVGNRDSYLANSFDSAISSSTAHQPNPSLLQHKNSSSTRIAASKHTSASKLRSNPINPDAPAQPTVGKHNKTERRYRQKVQLAQSDLRDSVPYLRVLYGTSTSDQLATTDQRDADGKVDGLGDVTRPNASQKATILIGARMYIELLQKRNNKLLRMANELEAYRRAVDGEQRWNIWKQDFEKREAEIERIETERAAAKIDSEESDVDEPGEENEGPSKKRKRVAITSNAKKIKAPTKSRAATAGKVFAAFAMSFSFTPSASKILPSQAVVPIGSEQVFRPVTTRQILIKLPLVIAEHICRLLSRGLPSAISPSPSTLLDWTWRLFVAIILGLAMGPIITKWSKKEKEWNKPGSLRGAIQDLMEGQKHEKEWEQYAASVVGSVVNPSTLARWHTILHLTATAQTPYSLALLSLLQPQMPVLRSSTQTWTKAQFLVDGNTPPALASVLELSFPEAQHCLSSVSPTSTPLTALAEQVTLIHIHDLYIRFFVHLVETSIPSSLSSDSLRTLLLELENHNIRASLIRANFDKEIKCVLEGIPKGSVGHALGLVLIGLWGIFAGPAPSAQATLAAALAADQVSDSVHGLSSIPALLELLYPGSSFSGEMPSLSSNKLSPNTRNIDNLALSIIEYISLLLFSSKMNPEKDRASRKDESLSVQRKVVHLRSVLNKVNWVGLSSESSRFEDILEDEDENEEYGGDDSIRSCMDQEKGHLENEREKYERAKEKLVSVLSKIGRRAAGRARERDEDSGLGGDLDEL</sequence>
<gene>
    <name evidence="2" type="ORF">L203_106270</name>
</gene>
<dbReference type="PANTHER" id="PTHR47336:SF2">
    <property type="entry name" value="TRANSCRIPTION FACTOR HMS1-RELATED"/>
    <property type="match status" value="1"/>
</dbReference>
<dbReference type="CDD" id="cd11395">
    <property type="entry name" value="bHLHzip_SREBP_like"/>
    <property type="match status" value="1"/>
</dbReference>
<feature type="compositionally biased region" description="Polar residues" evidence="1">
    <location>
        <begin position="152"/>
        <end position="161"/>
    </location>
</feature>
<dbReference type="RefSeq" id="XP_066071723.1">
    <property type="nucleotide sequence ID" value="XM_066215626.1"/>
</dbReference>
<feature type="region of interest" description="Disordered" evidence="1">
    <location>
        <begin position="1"/>
        <end position="29"/>
    </location>
</feature>
<feature type="region of interest" description="Disordered" evidence="1">
    <location>
        <begin position="208"/>
        <end position="229"/>
    </location>
</feature>
<feature type="compositionally biased region" description="Low complexity" evidence="1">
    <location>
        <begin position="65"/>
        <end position="88"/>
    </location>
</feature>